<dbReference type="EMBL" id="JACBZD010000002">
    <property type="protein sequence ID" value="NYI08457.1"/>
    <property type="molecule type" value="Genomic_DNA"/>
</dbReference>
<dbReference type="GO" id="GO:0006508">
    <property type="term" value="P:proteolysis"/>
    <property type="evidence" value="ECO:0007669"/>
    <property type="project" value="UniProtKB-KW"/>
</dbReference>
<keyword evidence="8 13" id="KW-1133">Transmembrane helix</keyword>
<evidence type="ECO:0000256" key="4">
    <source>
        <dbReference type="ARBA" id="ARBA00022670"/>
    </source>
</evidence>
<feature type="signal peptide" evidence="14">
    <location>
        <begin position="1"/>
        <end position="39"/>
    </location>
</feature>
<gene>
    <name evidence="16" type="ORF">FHU37_005486</name>
</gene>
<evidence type="ECO:0000313" key="17">
    <source>
        <dbReference type="Proteomes" id="UP000567795"/>
    </source>
</evidence>
<keyword evidence="17" id="KW-1185">Reference proteome</keyword>
<name>A0A853A2U7_9ACTN</name>
<evidence type="ECO:0000256" key="5">
    <source>
        <dbReference type="ARBA" id="ARBA00022692"/>
    </source>
</evidence>
<keyword evidence="4 10" id="KW-0645">Protease</keyword>
<dbReference type="InterPro" id="IPR000209">
    <property type="entry name" value="Peptidase_S8/S53_dom"/>
</dbReference>
<evidence type="ECO:0000256" key="12">
    <source>
        <dbReference type="SAM" id="MobiDB-lite"/>
    </source>
</evidence>
<evidence type="ECO:0000256" key="8">
    <source>
        <dbReference type="ARBA" id="ARBA00022989"/>
    </source>
</evidence>
<evidence type="ECO:0000256" key="10">
    <source>
        <dbReference type="PROSITE-ProRule" id="PRU01240"/>
    </source>
</evidence>
<dbReference type="PANTHER" id="PTHR43806">
    <property type="entry name" value="PEPTIDASE S8"/>
    <property type="match status" value="1"/>
</dbReference>
<dbReference type="PANTHER" id="PTHR43806:SF11">
    <property type="entry name" value="CEREVISIN-RELATED"/>
    <property type="match status" value="1"/>
</dbReference>
<dbReference type="InterPro" id="IPR036852">
    <property type="entry name" value="Peptidase_S8/S53_dom_sf"/>
</dbReference>
<dbReference type="InterPro" id="IPR023827">
    <property type="entry name" value="Peptidase_S8_Asp-AS"/>
</dbReference>
<dbReference type="Pfam" id="PF00082">
    <property type="entry name" value="Peptidase_S8"/>
    <property type="match status" value="1"/>
</dbReference>
<feature type="active site" description="Charge relay system" evidence="10">
    <location>
        <position position="307"/>
    </location>
</feature>
<sequence>MLPRPHPDRTPSAPAGRRLAALVSAAALVMLGAAAPAAASTGDRAGADGAVPTRIIPPVETAATSQQCTFPAEPIQGTPWTIQRLLLQQMWATTRGEGVTVAVIDTGVDASHPQLAGAVERGRDLIENKDDGRFDDVGHGTKVAGIIAARESDDTGFVGIAPGATILPIRQNDGTGQGEGEDGKDHGTAESLARAIRYAVEQGADVINISQDTADGTNPPVLAEAVADAVAEDVVVVASAGNNGADGQARTTYPAAYPGVIAVGSSDRNNERSVFSQAGEFVDVVAPGEDVVSTVPRGGHCVDVGTSFSAPYVSGVAALLRAKYPDWSAEEIAAWMAQTAQRSDRDHNQFVGWGVVDPVKALTGNAEPISEPVPDVLPSGAADIVPARMVLGETPEDRMRRNAVYTVAAGAMLVIVISGTAVVLRDRRKAGAAPPPPAGV</sequence>
<keyword evidence="9 13" id="KW-0472">Membrane</keyword>
<dbReference type="InterPro" id="IPR022398">
    <property type="entry name" value="Peptidase_S8_His-AS"/>
</dbReference>
<dbReference type="GO" id="GO:0005886">
    <property type="term" value="C:plasma membrane"/>
    <property type="evidence" value="ECO:0007669"/>
    <property type="project" value="UniProtKB-SubCell"/>
</dbReference>
<dbReference type="PROSITE" id="PS00137">
    <property type="entry name" value="SUBTILASE_HIS"/>
    <property type="match status" value="1"/>
</dbReference>
<dbReference type="AlphaFoldDB" id="A0A853A2U7"/>
<keyword evidence="14" id="KW-0732">Signal</keyword>
<dbReference type="PROSITE" id="PS00138">
    <property type="entry name" value="SUBTILASE_SER"/>
    <property type="match status" value="1"/>
</dbReference>
<evidence type="ECO:0000256" key="6">
    <source>
        <dbReference type="ARBA" id="ARBA00022801"/>
    </source>
</evidence>
<feature type="domain" description="Peptidase S8/S53" evidence="15">
    <location>
        <begin position="96"/>
        <end position="354"/>
    </location>
</feature>
<protein>
    <submittedName>
        <fullName evidence="16">Type VII secretion-associated serine protease mycosin</fullName>
    </submittedName>
</protein>
<comment type="similarity">
    <text evidence="2 10 11">Belongs to the peptidase S8 family.</text>
</comment>
<dbReference type="PROSITE" id="PS51892">
    <property type="entry name" value="SUBTILASE"/>
    <property type="match status" value="1"/>
</dbReference>
<evidence type="ECO:0000256" key="7">
    <source>
        <dbReference type="ARBA" id="ARBA00022825"/>
    </source>
</evidence>
<evidence type="ECO:0000256" key="3">
    <source>
        <dbReference type="ARBA" id="ARBA00022475"/>
    </source>
</evidence>
<proteinExistence type="inferred from homology"/>
<evidence type="ECO:0000256" key="13">
    <source>
        <dbReference type="SAM" id="Phobius"/>
    </source>
</evidence>
<dbReference type="InterPro" id="IPR050131">
    <property type="entry name" value="Peptidase_S8_subtilisin-like"/>
</dbReference>
<dbReference type="PROSITE" id="PS00136">
    <property type="entry name" value="SUBTILASE_ASP"/>
    <property type="match status" value="1"/>
</dbReference>
<feature type="chain" id="PRO_5032354097" evidence="14">
    <location>
        <begin position="40"/>
        <end position="440"/>
    </location>
</feature>
<evidence type="ECO:0000256" key="11">
    <source>
        <dbReference type="RuleBase" id="RU003355"/>
    </source>
</evidence>
<dbReference type="PRINTS" id="PR00723">
    <property type="entry name" value="SUBTILISIN"/>
</dbReference>
<keyword evidence="6 10" id="KW-0378">Hydrolase</keyword>
<evidence type="ECO:0000256" key="9">
    <source>
        <dbReference type="ARBA" id="ARBA00023136"/>
    </source>
</evidence>
<feature type="active site" description="Charge relay system" evidence="10">
    <location>
        <position position="139"/>
    </location>
</feature>
<evidence type="ECO:0000259" key="15">
    <source>
        <dbReference type="Pfam" id="PF00082"/>
    </source>
</evidence>
<evidence type="ECO:0000256" key="14">
    <source>
        <dbReference type="SAM" id="SignalP"/>
    </source>
</evidence>
<feature type="active site" description="Charge relay system" evidence="10">
    <location>
        <position position="105"/>
    </location>
</feature>
<keyword evidence="7 10" id="KW-0720">Serine protease</keyword>
<dbReference type="InterPro" id="IPR015500">
    <property type="entry name" value="Peptidase_S8_subtilisin-rel"/>
</dbReference>
<evidence type="ECO:0000256" key="2">
    <source>
        <dbReference type="ARBA" id="ARBA00011073"/>
    </source>
</evidence>
<reference evidence="16 17" key="1">
    <citation type="submission" date="2020-07" db="EMBL/GenBank/DDBJ databases">
        <title>Sequencing the genomes of 1000 actinobacteria strains.</title>
        <authorList>
            <person name="Klenk H.-P."/>
        </authorList>
    </citation>
    <scope>NUCLEOTIDE SEQUENCE [LARGE SCALE GENOMIC DNA]</scope>
    <source>
        <strain evidence="16 17">DSM 42178</strain>
    </source>
</reference>
<dbReference type="InterPro" id="IPR023828">
    <property type="entry name" value="Peptidase_S8_Ser-AS"/>
</dbReference>
<comment type="subcellular location">
    <subcellularLocation>
        <location evidence="1">Cell membrane</location>
        <topology evidence="1">Single-pass membrane protein</topology>
    </subcellularLocation>
</comment>
<evidence type="ECO:0000313" key="16">
    <source>
        <dbReference type="EMBL" id="NYI08457.1"/>
    </source>
</evidence>
<evidence type="ECO:0000256" key="1">
    <source>
        <dbReference type="ARBA" id="ARBA00004162"/>
    </source>
</evidence>
<keyword evidence="3" id="KW-1003">Cell membrane</keyword>
<organism evidence="16 17">
    <name type="scientific">Allostreptomyces psammosilenae</name>
    <dbReference type="NCBI Taxonomy" id="1892865"/>
    <lineage>
        <taxon>Bacteria</taxon>
        <taxon>Bacillati</taxon>
        <taxon>Actinomycetota</taxon>
        <taxon>Actinomycetes</taxon>
        <taxon>Kitasatosporales</taxon>
        <taxon>Streptomycetaceae</taxon>
        <taxon>Allostreptomyces</taxon>
    </lineage>
</organism>
<dbReference type="NCBIfam" id="TIGR03921">
    <property type="entry name" value="T7SS_mycosin"/>
    <property type="match status" value="1"/>
</dbReference>
<dbReference type="SUPFAM" id="SSF52743">
    <property type="entry name" value="Subtilisin-like"/>
    <property type="match status" value="1"/>
</dbReference>
<feature type="transmembrane region" description="Helical" evidence="13">
    <location>
        <begin position="403"/>
        <end position="424"/>
    </location>
</feature>
<dbReference type="GO" id="GO:0004252">
    <property type="term" value="F:serine-type endopeptidase activity"/>
    <property type="evidence" value="ECO:0007669"/>
    <property type="project" value="UniProtKB-UniRule"/>
</dbReference>
<feature type="region of interest" description="Disordered" evidence="12">
    <location>
        <begin position="168"/>
        <end position="188"/>
    </location>
</feature>
<dbReference type="Gene3D" id="3.40.50.200">
    <property type="entry name" value="Peptidase S8/S53 domain"/>
    <property type="match status" value="1"/>
</dbReference>
<comment type="caution">
    <text evidence="16">The sequence shown here is derived from an EMBL/GenBank/DDBJ whole genome shotgun (WGS) entry which is preliminary data.</text>
</comment>
<dbReference type="Proteomes" id="UP000567795">
    <property type="component" value="Unassembled WGS sequence"/>
</dbReference>
<accession>A0A853A2U7</accession>
<dbReference type="InterPro" id="IPR023834">
    <property type="entry name" value="T7SS_pept_S8A_mycosin"/>
</dbReference>
<keyword evidence="5 13" id="KW-0812">Transmembrane</keyword>